<organism evidence="4 5">
    <name type="scientific">Ferroacidibacillus organovorans</name>
    <dbReference type="NCBI Taxonomy" id="1765683"/>
    <lineage>
        <taxon>Bacteria</taxon>
        <taxon>Bacillati</taxon>
        <taxon>Bacillota</taxon>
        <taxon>Bacilli</taxon>
        <taxon>Bacillales</taxon>
        <taxon>Alicyclobacillaceae</taxon>
        <taxon>Ferroacidibacillus</taxon>
    </lineage>
</organism>
<gene>
    <name evidence="4" type="ORF">B2M26_07835</name>
</gene>
<protein>
    <recommendedName>
        <fullName evidence="6">Sporulation sigma-E factor-processing peptidase</fullName>
    </recommendedName>
</protein>
<keyword evidence="5" id="KW-1185">Reference proteome</keyword>
<feature type="region of interest" description="Disordered" evidence="2">
    <location>
        <begin position="333"/>
        <end position="357"/>
    </location>
</feature>
<keyword evidence="3" id="KW-1133">Transmembrane helix</keyword>
<dbReference type="PIRSF" id="PIRSF018571">
    <property type="entry name" value="SpoIIGA"/>
    <property type="match status" value="1"/>
</dbReference>
<feature type="active site" evidence="1">
    <location>
        <position position="212"/>
    </location>
</feature>
<accession>A0A1V4ETG0</accession>
<dbReference type="InterPro" id="IPR005081">
    <property type="entry name" value="SpoIIGA"/>
</dbReference>
<feature type="transmembrane region" description="Helical" evidence="3">
    <location>
        <begin position="117"/>
        <end position="135"/>
    </location>
</feature>
<dbReference type="AlphaFoldDB" id="A0A1V4ETG0"/>
<evidence type="ECO:0008006" key="6">
    <source>
        <dbReference type="Google" id="ProtNLM"/>
    </source>
</evidence>
<dbReference type="Pfam" id="PF03419">
    <property type="entry name" value="Peptidase_U4"/>
    <property type="match status" value="1"/>
</dbReference>
<dbReference type="Proteomes" id="UP000190229">
    <property type="component" value="Unassembled WGS sequence"/>
</dbReference>
<keyword evidence="3" id="KW-0472">Membrane</keyword>
<feature type="transmembrane region" description="Helical" evidence="3">
    <location>
        <begin position="155"/>
        <end position="179"/>
    </location>
</feature>
<evidence type="ECO:0000313" key="5">
    <source>
        <dbReference type="Proteomes" id="UP000190229"/>
    </source>
</evidence>
<name>A0A1V4ETG0_9BACL</name>
<evidence type="ECO:0000313" key="4">
    <source>
        <dbReference type="EMBL" id="OPG16213.1"/>
    </source>
</evidence>
<evidence type="ECO:0000256" key="1">
    <source>
        <dbReference type="PIRSR" id="PIRSR018571-1"/>
    </source>
</evidence>
<dbReference type="GO" id="GO:0030436">
    <property type="term" value="P:asexual sporulation"/>
    <property type="evidence" value="ECO:0007669"/>
    <property type="project" value="InterPro"/>
</dbReference>
<comment type="caution">
    <text evidence="4">The sequence shown here is derived from an EMBL/GenBank/DDBJ whole genome shotgun (WGS) entry which is preliminary data.</text>
</comment>
<dbReference type="EMBL" id="MWPS01000021">
    <property type="protein sequence ID" value="OPG16213.1"/>
    <property type="molecule type" value="Genomic_DNA"/>
</dbReference>
<proteinExistence type="predicted"/>
<evidence type="ECO:0000256" key="2">
    <source>
        <dbReference type="SAM" id="MobiDB-lite"/>
    </source>
</evidence>
<dbReference type="GO" id="GO:0006508">
    <property type="term" value="P:proteolysis"/>
    <property type="evidence" value="ECO:0007669"/>
    <property type="project" value="InterPro"/>
</dbReference>
<sequence length="357" mass="39338">MDNLCNTYVLYFGHIPEGGALVVVYLDLTFLVNLLVDSMLLWLTSYLLRLRARPSRIGLAASLGSLYSVLSLFPWGTELNAAWCKTVFSVLFLAFLQPRGSFQLGRLRYGGSLARTLAVFYLTAFCLAGAVYGSYSFFGKTSVMPGLELVRGRIAWWTSIPAWLTVALAPIVLFSVRYATSTVKRRQQMNRETVRVTITVHEQSVEALCLVDTGNALIDPITHAPVAVVTAQSIKSLLPPWLCEVVARGEDPVKALYKAPIGLGEGNMHFTMVPYRGIGAEQGMLLAFRPTDVTYQARQGNMSLMPLVIALRIQPMSDKDHYDGILPATAFGERSAQHEHSHPRPNADAPLRPSHPA</sequence>
<reference evidence="4 5" key="1">
    <citation type="submission" date="2017-02" db="EMBL/GenBank/DDBJ databases">
        <title>Draft genome of Acidibacillus ferrooxidans Huett2.</title>
        <authorList>
            <person name="Schopf S."/>
        </authorList>
    </citation>
    <scope>NUCLEOTIDE SEQUENCE [LARGE SCALE GENOMIC DNA]</scope>
    <source>
        <strain evidence="4 5">Huett2</strain>
    </source>
</reference>
<keyword evidence="3" id="KW-0812">Transmembrane</keyword>
<evidence type="ECO:0000256" key="3">
    <source>
        <dbReference type="SAM" id="Phobius"/>
    </source>
</evidence>
<dbReference type="GO" id="GO:0004190">
    <property type="term" value="F:aspartic-type endopeptidase activity"/>
    <property type="evidence" value="ECO:0007669"/>
    <property type="project" value="InterPro"/>
</dbReference>
<feature type="transmembrane region" description="Helical" evidence="3">
    <location>
        <begin position="79"/>
        <end position="96"/>
    </location>
</feature>
<feature type="transmembrane region" description="Helical" evidence="3">
    <location>
        <begin position="55"/>
        <end position="73"/>
    </location>
</feature>
<feature type="transmembrane region" description="Helical" evidence="3">
    <location>
        <begin position="20"/>
        <end position="43"/>
    </location>
</feature>